<evidence type="ECO:0000256" key="2">
    <source>
        <dbReference type="ARBA" id="ARBA00008066"/>
    </source>
</evidence>
<evidence type="ECO:0000256" key="8">
    <source>
        <dbReference type="SAM" id="MobiDB-lite"/>
    </source>
</evidence>
<feature type="compositionally biased region" description="Basic and acidic residues" evidence="8">
    <location>
        <begin position="13"/>
        <end position="28"/>
    </location>
</feature>
<dbReference type="Proteomes" id="UP000242875">
    <property type="component" value="Unassembled WGS sequence"/>
</dbReference>
<keyword evidence="6 9" id="KW-1133">Transmembrane helix</keyword>
<evidence type="ECO:0000256" key="6">
    <source>
        <dbReference type="ARBA" id="ARBA00022989"/>
    </source>
</evidence>
<comment type="similarity">
    <text evidence="2">Belongs to the amino acid/polyamine transporter 2 family.</text>
</comment>
<evidence type="ECO:0000256" key="9">
    <source>
        <dbReference type="SAM" id="Phobius"/>
    </source>
</evidence>
<evidence type="ECO:0000256" key="4">
    <source>
        <dbReference type="ARBA" id="ARBA00022692"/>
    </source>
</evidence>
<evidence type="ECO:0000256" key="7">
    <source>
        <dbReference type="ARBA" id="ARBA00023136"/>
    </source>
</evidence>
<feature type="domain" description="Amino acid transporter transmembrane" evidence="10">
    <location>
        <begin position="275"/>
        <end position="633"/>
    </location>
</feature>
<accession>A0A261XUU5</accession>
<organism evidence="11 12">
    <name type="scientific">Bifiguratus adelaidae</name>
    <dbReference type="NCBI Taxonomy" id="1938954"/>
    <lineage>
        <taxon>Eukaryota</taxon>
        <taxon>Fungi</taxon>
        <taxon>Fungi incertae sedis</taxon>
        <taxon>Mucoromycota</taxon>
        <taxon>Mucoromycotina</taxon>
        <taxon>Endogonomycetes</taxon>
        <taxon>Endogonales</taxon>
        <taxon>Endogonales incertae sedis</taxon>
        <taxon>Bifiguratus</taxon>
    </lineage>
</organism>
<dbReference type="GO" id="GO:0015179">
    <property type="term" value="F:L-amino acid transmembrane transporter activity"/>
    <property type="evidence" value="ECO:0007669"/>
    <property type="project" value="TreeGrafter"/>
</dbReference>
<sequence length="728" mass="80542">MLVNPAQFNPHPQLDHNDAAENDHEGRSTHTNSILEAGYAANDSGRTILNETIAPHNNVQNELYESQDPSLHLRPVDYTFAQHALPQLHVITPDYVKVSLKQAFNWNEVAELLGEDAEGDWFIVAFRSIRSVNADSKALYEADHKAHEEAKQSGGLLKYWYGDLNQHRECLAMCIWSNHAFAKLATRKPLHLQAVKLARYMYDTYELERYSLTKFRGERRFHITRLYIHLFTSLMRPQTAIGRGPTSQAQALVKSDDLDQLPAEVLQVDHPGYGTRSILESSANLVNATVGAGILGLPFALLAAGFWMGLGLSVLVAALTQLAMIMMVVAAKRKGIYTLSGISELIMGPAGFYLMNFMLFLQSAGSVVSYYIIVGDTIPIVLGLYWPQYAFLASRQVVVLVLSTVIIFPLILQRSMGAMSSISMLGVVLLPLIILTILIRAPTYISEHDAPLTFIGANVFPSIGIMAFAFVCSQVAYPTFLATENQTTKGWTLVCNISTSTSWVISMVFAVVGYLSFGTSLEPNLFNNFPQNDAIINAGRVMMAIMILLTIPMGFFPAREALQKTLGQSTCTRSPTNAEHYVLSIIFHLITVGLGMHLTTLGKVYALVGGLASTYLAYIVPSLSWLVVFRPKWLRPFHMGWKGPVEAHTHGIVDYSSDHDRAPQATEHDPLLPANHQAPLPHHFETVIWHPKDVAGSRVWDAFAVFMVAFGLVVMVVATITNVQNLSM</sequence>
<dbReference type="Pfam" id="PF01490">
    <property type="entry name" value="Aa_trans"/>
    <property type="match status" value="1"/>
</dbReference>
<dbReference type="OrthoDB" id="2140489at2759"/>
<evidence type="ECO:0000313" key="11">
    <source>
        <dbReference type="EMBL" id="OZJ02120.1"/>
    </source>
</evidence>
<feature type="transmembrane region" description="Helical" evidence="9">
    <location>
        <begin position="459"/>
        <end position="481"/>
    </location>
</feature>
<feature type="transmembrane region" description="Helical" evidence="9">
    <location>
        <begin position="604"/>
        <end position="629"/>
    </location>
</feature>
<gene>
    <name evidence="11" type="ORF">BZG36_04740</name>
</gene>
<keyword evidence="3" id="KW-0813">Transport</keyword>
<keyword evidence="7 9" id="KW-0472">Membrane</keyword>
<dbReference type="AlphaFoldDB" id="A0A261XUU5"/>
<dbReference type="PANTHER" id="PTHR22950:SF458">
    <property type="entry name" value="SODIUM-COUPLED NEUTRAL AMINO ACID TRANSPORTER 11-RELATED"/>
    <property type="match status" value="1"/>
</dbReference>
<evidence type="ECO:0000256" key="3">
    <source>
        <dbReference type="ARBA" id="ARBA00022448"/>
    </source>
</evidence>
<feature type="transmembrane region" description="Helical" evidence="9">
    <location>
        <begin position="535"/>
        <end position="557"/>
    </location>
</feature>
<dbReference type="GO" id="GO:0016020">
    <property type="term" value="C:membrane"/>
    <property type="evidence" value="ECO:0007669"/>
    <property type="project" value="UniProtKB-SubCell"/>
</dbReference>
<comment type="caution">
    <text evidence="11">The sequence shown here is derived from an EMBL/GenBank/DDBJ whole genome shotgun (WGS) entry which is preliminary data.</text>
</comment>
<dbReference type="EMBL" id="MVBO01000187">
    <property type="protein sequence ID" value="OZJ02120.1"/>
    <property type="molecule type" value="Genomic_DNA"/>
</dbReference>
<feature type="transmembrane region" description="Helical" evidence="9">
    <location>
        <begin position="493"/>
        <end position="515"/>
    </location>
</feature>
<feature type="transmembrane region" description="Helical" evidence="9">
    <location>
        <begin position="312"/>
        <end position="331"/>
    </location>
</feature>
<feature type="transmembrane region" description="Helical" evidence="9">
    <location>
        <begin position="393"/>
        <end position="412"/>
    </location>
</feature>
<feature type="transmembrane region" description="Helical" evidence="9">
    <location>
        <begin position="419"/>
        <end position="439"/>
    </location>
</feature>
<feature type="region of interest" description="Disordered" evidence="8">
    <location>
        <begin position="1"/>
        <end position="30"/>
    </location>
</feature>
<keyword evidence="4 9" id="KW-0812">Transmembrane</keyword>
<evidence type="ECO:0000256" key="5">
    <source>
        <dbReference type="ARBA" id="ARBA00022970"/>
    </source>
</evidence>
<evidence type="ECO:0000259" key="10">
    <source>
        <dbReference type="Pfam" id="PF01490"/>
    </source>
</evidence>
<evidence type="ECO:0000313" key="12">
    <source>
        <dbReference type="Proteomes" id="UP000242875"/>
    </source>
</evidence>
<keyword evidence="12" id="KW-1185">Reference proteome</keyword>
<feature type="transmembrane region" description="Helical" evidence="9">
    <location>
        <begin position="352"/>
        <end position="373"/>
    </location>
</feature>
<dbReference type="InterPro" id="IPR013057">
    <property type="entry name" value="AA_transpt_TM"/>
</dbReference>
<reference evidence="11 12" key="1">
    <citation type="journal article" date="2017" name="Mycologia">
        <title>Bifiguratus adelaidae, gen. et sp. nov., a new member of Mucoromycotina in endophytic and soil-dwelling habitats.</title>
        <authorList>
            <person name="Torres-Cruz T.J."/>
            <person name="Billingsley Tobias T.L."/>
            <person name="Almatruk M."/>
            <person name="Hesse C."/>
            <person name="Kuske C.R."/>
            <person name="Desiro A."/>
            <person name="Benucci G.M."/>
            <person name="Bonito G."/>
            <person name="Stajich J.E."/>
            <person name="Dunlap C."/>
            <person name="Arnold A.E."/>
            <person name="Porras-Alfaro A."/>
        </authorList>
    </citation>
    <scope>NUCLEOTIDE SEQUENCE [LARGE SCALE GENOMIC DNA]</scope>
    <source>
        <strain evidence="11 12">AZ0501</strain>
    </source>
</reference>
<feature type="transmembrane region" description="Helical" evidence="9">
    <location>
        <begin position="699"/>
        <end position="720"/>
    </location>
</feature>
<comment type="subcellular location">
    <subcellularLocation>
        <location evidence="1">Membrane</location>
        <topology evidence="1">Multi-pass membrane protein</topology>
    </subcellularLocation>
</comment>
<protein>
    <recommendedName>
        <fullName evidence="10">Amino acid transporter transmembrane domain-containing protein</fullName>
    </recommendedName>
</protein>
<name>A0A261XUU5_9FUNG</name>
<proteinExistence type="inferred from homology"/>
<keyword evidence="5" id="KW-0029">Amino-acid transport</keyword>
<dbReference type="PANTHER" id="PTHR22950">
    <property type="entry name" value="AMINO ACID TRANSPORTER"/>
    <property type="match status" value="1"/>
</dbReference>
<feature type="transmembrane region" description="Helical" evidence="9">
    <location>
        <begin position="578"/>
        <end position="598"/>
    </location>
</feature>
<feature type="transmembrane region" description="Helical" evidence="9">
    <location>
        <begin position="285"/>
        <end position="306"/>
    </location>
</feature>
<evidence type="ECO:0000256" key="1">
    <source>
        <dbReference type="ARBA" id="ARBA00004141"/>
    </source>
</evidence>